<dbReference type="GO" id="GO:0009007">
    <property type="term" value="F:site-specific DNA-methyltransferase (adenine-specific) activity"/>
    <property type="evidence" value="ECO:0007669"/>
    <property type="project" value="UniProtKB-EC"/>
</dbReference>
<dbReference type="GO" id="GO:0008170">
    <property type="term" value="F:N-methyltransferase activity"/>
    <property type="evidence" value="ECO:0007669"/>
    <property type="project" value="InterPro"/>
</dbReference>
<evidence type="ECO:0000259" key="7">
    <source>
        <dbReference type="Pfam" id="PF18135"/>
    </source>
</evidence>
<dbReference type="AlphaFoldDB" id="A0A7X6MEH9"/>
<dbReference type="InterPro" id="IPR041635">
    <property type="entry name" value="Type_ISP_LLaBIII_C"/>
</dbReference>
<evidence type="ECO:0000259" key="6">
    <source>
        <dbReference type="Pfam" id="PF02384"/>
    </source>
</evidence>
<dbReference type="Proteomes" id="UP000553209">
    <property type="component" value="Unassembled WGS sequence"/>
</dbReference>
<dbReference type="Gene3D" id="3.40.50.150">
    <property type="entry name" value="Vaccinia Virus protein VP39"/>
    <property type="match status" value="1"/>
</dbReference>
<dbReference type="EC" id="2.1.1.72" evidence="1"/>
<evidence type="ECO:0000256" key="5">
    <source>
        <dbReference type="SAM" id="MobiDB-lite"/>
    </source>
</evidence>
<feature type="region of interest" description="Disordered" evidence="5">
    <location>
        <begin position="1082"/>
        <end position="1107"/>
    </location>
</feature>
<comment type="caution">
    <text evidence="8">The sequence shown here is derived from an EMBL/GenBank/DDBJ whole genome shotgun (WGS) entry which is preliminary data.</text>
</comment>
<evidence type="ECO:0000256" key="2">
    <source>
        <dbReference type="ARBA" id="ARBA00022603"/>
    </source>
</evidence>
<keyword evidence="2 8" id="KW-0489">Methyltransferase</keyword>
<dbReference type="PANTHER" id="PTHR33841">
    <property type="entry name" value="DNA METHYLTRANSFERASE YEEA-RELATED"/>
    <property type="match status" value="1"/>
</dbReference>
<feature type="region of interest" description="Disordered" evidence="5">
    <location>
        <begin position="953"/>
        <end position="980"/>
    </location>
</feature>
<dbReference type="InterPro" id="IPR029063">
    <property type="entry name" value="SAM-dependent_MTases_sf"/>
</dbReference>
<dbReference type="EMBL" id="JAAXPG010000017">
    <property type="protein sequence ID" value="NKY99599.1"/>
    <property type="molecule type" value="Genomic_DNA"/>
</dbReference>
<dbReference type="SUPFAM" id="SSF53335">
    <property type="entry name" value="S-adenosyl-L-methionine-dependent methyltransferases"/>
    <property type="match status" value="1"/>
</dbReference>
<accession>A0A7X6MEH9</accession>
<dbReference type="PRINTS" id="PR00507">
    <property type="entry name" value="N12N6MTFRASE"/>
</dbReference>
<dbReference type="GO" id="GO:0003677">
    <property type="term" value="F:DNA binding"/>
    <property type="evidence" value="ECO:0007669"/>
    <property type="project" value="InterPro"/>
</dbReference>
<evidence type="ECO:0000256" key="3">
    <source>
        <dbReference type="ARBA" id="ARBA00022679"/>
    </source>
</evidence>
<organism evidence="8 9">
    <name type="scientific">Nocardiopsis alborubida</name>
    <dbReference type="NCBI Taxonomy" id="146802"/>
    <lineage>
        <taxon>Bacteria</taxon>
        <taxon>Bacillati</taxon>
        <taxon>Actinomycetota</taxon>
        <taxon>Actinomycetes</taxon>
        <taxon>Streptosporangiales</taxon>
        <taxon>Nocardiopsidaceae</taxon>
        <taxon>Nocardiopsis</taxon>
    </lineage>
</organism>
<dbReference type="Pfam" id="PF18135">
    <property type="entry name" value="Type_ISP_C"/>
    <property type="match status" value="1"/>
</dbReference>
<dbReference type="GO" id="GO:0032259">
    <property type="term" value="P:methylation"/>
    <property type="evidence" value="ECO:0007669"/>
    <property type="project" value="UniProtKB-KW"/>
</dbReference>
<keyword evidence="3" id="KW-0808">Transferase</keyword>
<evidence type="ECO:0000256" key="1">
    <source>
        <dbReference type="ARBA" id="ARBA00011900"/>
    </source>
</evidence>
<evidence type="ECO:0000256" key="4">
    <source>
        <dbReference type="ARBA" id="ARBA00047942"/>
    </source>
</evidence>
<protein>
    <recommendedName>
        <fullName evidence="1">site-specific DNA-methyltransferase (adenine-specific)</fullName>
        <ecNumber evidence="1">2.1.1.72</ecNumber>
    </recommendedName>
</protein>
<dbReference type="InterPro" id="IPR003356">
    <property type="entry name" value="DNA_methylase_A-5"/>
</dbReference>
<dbReference type="Pfam" id="PF02384">
    <property type="entry name" value="N6_Mtase"/>
    <property type="match status" value="1"/>
</dbReference>
<sequence length="1107" mass="122938">MGPKWLLGAISDFGAQCARKLQESAGQPEAAIRGPSERFLVAVGGQFGLSVIAHDEARMKQTRTRPDFAIRVDGAITGHVELKKPGENLDPECFTGHNKRQWEQMRDLPNLLYTNGTQWRLYHRGELALTASFAPDLYTAGADLSPQDLSAEPLLREFLRWSPPPITTADQLVHAVAPLCRLLRESVLEQLAVEHRAVETGADPDDQPFSLLAKSWRNLLFPSATDEIFADGYAQTLTFALLLARTEGIDVAALPAYQIARLLGEKSAHSLMSQALKLLSESAVEAFQVTLDLLRRVIGAVDWEPIWDNRDDAYLHLYESFLGVYDPDLRKESGSYYTPIEVVQTMVRLTEEVLTTHLGATEGYLSPAVTTVDPAMGTGTYLHAIIDHAARRAAQDQGPGAVGPSISDLARRLIGFELQMGPYTVAEMRAVDLLKSHQARLPPEGVRLHVTNTLDDPYEETVALPGLTALSKSHKQANRIKSNTPVTVVIGNPPYRERAEGLGGWVESGSKNAAGPAPLELFRKEGNGRLEYVLKNLYVYFWAWASWKVFEAHDQDRHGVICFITTSGYLKGPGFKGMRRYLRKTCSQGWVINVSPEGMRPDVPTRIFPGVQHPLAIAIFVRRADTDPNVPAQIRYTEVTGRREDKYAQLANLSLEYGSWSWTRTDAEAPFLPAAESAWDDYPALGDLFCWTVPGMKPNRTWVYSPSPQLLVQRWQHLVNEKDRERKRVLFKESRDRKLDTVVGPLPGFPVHLSTIEKEEGPAAEPVRVAYRSFDRQWVIPDNRLFHGPSPDLWRGRLTPDQLFLNEQHSQPISSGPAVVFSTLIPDMDHFKGSEGGRILPLLHPSGEDNTAPRLLSCLTDRLGIPVTAEDLAAYIAGVSAHPAFTQRFTAELTTPGVRIPLTADGKAWHEAAKIGRELVWACTYGEAFADSAAGRPKDEITFDVADSRRPKNLTPIGEDLPDKLSYTESPDGEGTLHVGQGSFGPVTARMWAYDVGGMNVIKKWFSYRKANPGGKKTSPLDELRLQIWPREWITEFNELLTALRRVTELEEAQAALLERVLSGPLITANELVAAGVKFPQSTRDRKPSYSLAMSRPNTQAGQETLM</sequence>
<feature type="domain" description="DNA methylase adenine-specific" evidence="6">
    <location>
        <begin position="312"/>
        <end position="497"/>
    </location>
</feature>
<name>A0A7X6MEH9_9ACTN</name>
<gene>
    <name evidence="8" type="ORF">HGB44_18295</name>
</gene>
<feature type="domain" description="Type ISP restriction-modification enzyme LLaBIII C-terminal specificity" evidence="7">
    <location>
        <begin position="687"/>
        <end position="1033"/>
    </location>
</feature>
<proteinExistence type="predicted"/>
<reference evidence="8 9" key="1">
    <citation type="submission" date="2020-04" db="EMBL/GenBank/DDBJ databases">
        <title>MicrobeNet Type strains.</title>
        <authorList>
            <person name="Nicholson A.C."/>
        </authorList>
    </citation>
    <scope>NUCLEOTIDE SEQUENCE [LARGE SCALE GENOMIC DNA]</scope>
    <source>
        <strain evidence="8 9">ATCC 23612</strain>
    </source>
</reference>
<dbReference type="PANTHER" id="PTHR33841:SF1">
    <property type="entry name" value="DNA METHYLTRANSFERASE A"/>
    <property type="match status" value="1"/>
</dbReference>
<dbReference type="InterPro" id="IPR050953">
    <property type="entry name" value="N4_N6_ade-DNA_methylase"/>
</dbReference>
<evidence type="ECO:0000313" key="9">
    <source>
        <dbReference type="Proteomes" id="UP000553209"/>
    </source>
</evidence>
<evidence type="ECO:0000313" key="8">
    <source>
        <dbReference type="EMBL" id="NKY99599.1"/>
    </source>
</evidence>
<feature type="compositionally biased region" description="Polar residues" evidence="5">
    <location>
        <begin position="1096"/>
        <end position="1107"/>
    </location>
</feature>
<keyword evidence="9" id="KW-1185">Reference proteome</keyword>
<comment type="catalytic activity">
    <reaction evidence="4">
        <text>a 2'-deoxyadenosine in DNA + S-adenosyl-L-methionine = an N(6)-methyl-2'-deoxyadenosine in DNA + S-adenosyl-L-homocysteine + H(+)</text>
        <dbReference type="Rhea" id="RHEA:15197"/>
        <dbReference type="Rhea" id="RHEA-COMP:12418"/>
        <dbReference type="Rhea" id="RHEA-COMP:12419"/>
        <dbReference type="ChEBI" id="CHEBI:15378"/>
        <dbReference type="ChEBI" id="CHEBI:57856"/>
        <dbReference type="ChEBI" id="CHEBI:59789"/>
        <dbReference type="ChEBI" id="CHEBI:90615"/>
        <dbReference type="ChEBI" id="CHEBI:90616"/>
        <dbReference type="EC" id="2.1.1.72"/>
    </reaction>
</comment>